<dbReference type="Proteomes" id="UP000740883">
    <property type="component" value="Unassembled WGS sequence"/>
</dbReference>
<comment type="caution">
    <text evidence="1">The sequence shown here is derived from an EMBL/GenBank/DDBJ whole genome shotgun (WGS) entry which is preliminary data.</text>
</comment>
<evidence type="ECO:0000313" key="2">
    <source>
        <dbReference type="Proteomes" id="UP000740883"/>
    </source>
</evidence>
<evidence type="ECO:0000313" key="1">
    <source>
        <dbReference type="EMBL" id="KAF9761194.1"/>
    </source>
</evidence>
<sequence length="556" mass="67129">MFKLERFFSFYQFDGKLEITIKLSNFKDLNEFEMLLDINFWAAFADNLNVSVLKKILTDTNIKFKNDETTKNSLYLLITTLLSFNNIDFHKNKDKEAFFDEDVVTDLYSSISTLENIHDLVYRNNEFMRDPEITLEEDFIRLKKQLLDIRNYKVVLISDNEESKSKRIFFYKYFNDLFTVRKENYCFKEGAGPENIELINLDSKTSALVFVFTADSNLKNNDEIYIFGSFLIKLIEFIIKRYNFSDIILKLNTYYNRVYFQIYGQNVVLKRFLKFFDFLLPYLFSDNESYKHTLNDFLNKKFPEDIYKEQIKSELLKNGNIMRLVMKLDTKIIYVGPKDDVVEKTILNIQKRCHLRKLFEKVKICSNDSLIGEVETKHTLKTVSFYLVLMEPYYWQDILLNKMFETLIERYFLIFFQNNCEFIYYKGLKIKNMYNSNVIEIFIQSTVKIEELYKIIRNLHEFINNNINDFSNDDFSLLKETVKNQLQVRDFRNPSHIINFLKSFCFLINFKNAKHNIDRFLNLYNDMYLFKRTLKLFITYNFIFPQEYLLFINEHY</sequence>
<keyword evidence="2" id="KW-1185">Reference proteome</keyword>
<organism evidence="1 2">
    <name type="scientific">Nosema granulosis</name>
    <dbReference type="NCBI Taxonomy" id="83296"/>
    <lineage>
        <taxon>Eukaryota</taxon>
        <taxon>Fungi</taxon>
        <taxon>Fungi incertae sedis</taxon>
        <taxon>Microsporidia</taxon>
        <taxon>Nosematidae</taxon>
        <taxon>Nosema</taxon>
    </lineage>
</organism>
<reference evidence="1 2" key="1">
    <citation type="journal article" date="2020" name="Genome Biol. Evol.">
        <title>Comparative genomics of strictly vertically transmitted, feminizing microsporidia endosymbionts of amphipod crustaceans.</title>
        <authorList>
            <person name="Cormier A."/>
            <person name="Chebbi M.A."/>
            <person name="Giraud I."/>
            <person name="Wattier R."/>
            <person name="Teixeira M."/>
            <person name="Gilbert C."/>
            <person name="Rigaud T."/>
            <person name="Cordaux R."/>
        </authorList>
    </citation>
    <scope>NUCLEOTIDE SEQUENCE [LARGE SCALE GENOMIC DNA]</scope>
    <source>
        <strain evidence="1 2">Ou3-Ou53</strain>
    </source>
</reference>
<gene>
    <name evidence="1" type="ORF">NGRA_2796</name>
</gene>
<protein>
    <submittedName>
        <fullName evidence="1">Uncharacterized protein</fullName>
    </submittedName>
</protein>
<accession>A0A9P6GX21</accession>
<dbReference type="AlphaFoldDB" id="A0A9P6GX21"/>
<proteinExistence type="predicted"/>
<name>A0A9P6GX21_9MICR</name>
<dbReference type="EMBL" id="SBJO01000389">
    <property type="protein sequence ID" value="KAF9761194.1"/>
    <property type="molecule type" value="Genomic_DNA"/>
</dbReference>